<organism evidence="10 11">
    <name type="scientific">Halarchaeum salinum</name>
    <dbReference type="NCBI Taxonomy" id="489912"/>
    <lineage>
        <taxon>Archaea</taxon>
        <taxon>Methanobacteriati</taxon>
        <taxon>Methanobacteriota</taxon>
        <taxon>Stenosarchaea group</taxon>
        <taxon>Halobacteria</taxon>
        <taxon>Halobacteriales</taxon>
        <taxon>Halobacteriaceae</taxon>
    </lineage>
</organism>
<evidence type="ECO:0000256" key="4">
    <source>
        <dbReference type="ARBA" id="ARBA00022475"/>
    </source>
</evidence>
<dbReference type="PANTHER" id="PTHR43302:SF5">
    <property type="entry name" value="TRANSPORTER ARSB-RELATED"/>
    <property type="match status" value="1"/>
</dbReference>
<name>A0AAV3S4G3_9EURY</name>
<keyword evidence="7 8" id="KW-0472">Membrane</keyword>
<evidence type="ECO:0000256" key="2">
    <source>
        <dbReference type="ARBA" id="ARBA00009843"/>
    </source>
</evidence>
<comment type="caution">
    <text evidence="10">The sequence shown here is derived from an EMBL/GenBank/DDBJ whole genome shotgun (WGS) entry which is preliminary data.</text>
</comment>
<dbReference type="GO" id="GO:0005886">
    <property type="term" value="C:plasma membrane"/>
    <property type="evidence" value="ECO:0007669"/>
    <property type="project" value="UniProtKB-SubCell"/>
</dbReference>
<dbReference type="PANTHER" id="PTHR43302">
    <property type="entry name" value="TRANSPORTER ARSB-RELATED"/>
    <property type="match status" value="1"/>
</dbReference>
<dbReference type="InterPro" id="IPR000802">
    <property type="entry name" value="Arsenical_pump_ArsB"/>
</dbReference>
<evidence type="ECO:0000256" key="6">
    <source>
        <dbReference type="ARBA" id="ARBA00022989"/>
    </source>
</evidence>
<feature type="transmembrane region" description="Helical" evidence="8">
    <location>
        <begin position="217"/>
        <end position="234"/>
    </location>
</feature>
<feature type="transmembrane region" description="Helical" evidence="8">
    <location>
        <begin position="6"/>
        <end position="24"/>
    </location>
</feature>
<evidence type="ECO:0000256" key="1">
    <source>
        <dbReference type="ARBA" id="ARBA00004651"/>
    </source>
</evidence>
<dbReference type="GO" id="GO:0015105">
    <property type="term" value="F:arsenite transmembrane transporter activity"/>
    <property type="evidence" value="ECO:0007669"/>
    <property type="project" value="InterPro"/>
</dbReference>
<keyword evidence="4" id="KW-1003">Cell membrane</keyword>
<feature type="transmembrane region" description="Helical" evidence="8">
    <location>
        <begin position="54"/>
        <end position="76"/>
    </location>
</feature>
<feature type="transmembrane region" description="Helical" evidence="8">
    <location>
        <begin position="97"/>
        <end position="126"/>
    </location>
</feature>
<dbReference type="PRINTS" id="PR00758">
    <property type="entry name" value="ARSENICPUMP"/>
</dbReference>
<gene>
    <name evidence="10" type="ORF">GCM10009066_07430</name>
</gene>
<accession>A0AAV3S4G3</accession>
<feature type="transmembrane region" description="Helical" evidence="8">
    <location>
        <begin position="377"/>
        <end position="398"/>
    </location>
</feature>
<evidence type="ECO:0000256" key="5">
    <source>
        <dbReference type="ARBA" id="ARBA00022692"/>
    </source>
</evidence>
<dbReference type="EMBL" id="BAAABL010000033">
    <property type="protein sequence ID" value="GAA0295435.1"/>
    <property type="molecule type" value="Genomic_DNA"/>
</dbReference>
<feature type="transmembrane region" description="Helical" evidence="8">
    <location>
        <begin position="138"/>
        <end position="155"/>
    </location>
</feature>
<evidence type="ECO:0000256" key="7">
    <source>
        <dbReference type="ARBA" id="ARBA00023136"/>
    </source>
</evidence>
<dbReference type="RefSeq" id="WP_211311715.1">
    <property type="nucleotide sequence ID" value="NZ_BAAABL010000033.1"/>
</dbReference>
<keyword evidence="3" id="KW-0813">Transport</keyword>
<evidence type="ECO:0000313" key="11">
    <source>
        <dbReference type="Proteomes" id="UP001500837"/>
    </source>
</evidence>
<comment type="similarity">
    <text evidence="2">Belongs to the CitM (TC 2.A.11) transporter family.</text>
</comment>
<reference evidence="10 11" key="1">
    <citation type="journal article" date="2019" name="Int. J. Syst. Evol. Microbiol.">
        <title>The Global Catalogue of Microorganisms (GCM) 10K type strain sequencing project: providing services to taxonomists for standard genome sequencing and annotation.</title>
        <authorList>
            <consortium name="The Broad Institute Genomics Platform"/>
            <consortium name="The Broad Institute Genome Sequencing Center for Infectious Disease"/>
            <person name="Wu L."/>
            <person name="Ma J."/>
        </authorList>
    </citation>
    <scope>NUCLEOTIDE SEQUENCE [LARGE SCALE GENOMIC DNA]</scope>
    <source>
        <strain evidence="10 11">JCM 16330</strain>
    </source>
</reference>
<keyword evidence="6 8" id="KW-1133">Transmembrane helix</keyword>
<feature type="transmembrane region" description="Helical" evidence="8">
    <location>
        <begin position="300"/>
        <end position="318"/>
    </location>
</feature>
<dbReference type="Pfam" id="PF03600">
    <property type="entry name" value="CitMHS"/>
    <property type="match status" value="1"/>
</dbReference>
<protein>
    <submittedName>
        <fullName evidence="10">SLC13 family permease</fullName>
    </submittedName>
</protein>
<sequence>MVVPWPLTALVVFGSFALLFSRQIRGYPVDRAVTAAAGGVLLLVLGVLDPHEALAGIDASTLLLLFGMLVHVEGLARSGFYGYAAARLVNWASTPRRFAVGTLCLAAGLSALALNDATVLLVTPILVRATEGTDVDPVPALVALVLGANVGSVATPLGNPQNAYILAHSPLTMRTFVVTLAPVAFVALCVAAVAVVAITPRSGTIPSTAVPDYDRPWAALSVAFVAATFVLLFARSGLDPGVVAASTAVAHLACLQLARREPGGDVLRSLDWSLLVLFAGMFVLVAGLRTTPVVPALEAAVADSVTLGVATFALSNLVSNVPAVLALSTGITSQQGWLVLSAVSTLAGNATPVASAASLIALEGAARRGVDLPVRRLVLVGFPVAAVSSALAIAMIVWL</sequence>
<evidence type="ECO:0000259" key="9">
    <source>
        <dbReference type="Pfam" id="PF03600"/>
    </source>
</evidence>
<proteinExistence type="inferred from homology"/>
<feature type="transmembrane region" description="Helical" evidence="8">
    <location>
        <begin position="31"/>
        <end position="48"/>
    </location>
</feature>
<feature type="transmembrane region" description="Helical" evidence="8">
    <location>
        <begin position="176"/>
        <end position="197"/>
    </location>
</feature>
<comment type="subcellular location">
    <subcellularLocation>
        <location evidence="1">Cell membrane</location>
        <topology evidence="1">Multi-pass membrane protein</topology>
    </subcellularLocation>
</comment>
<keyword evidence="11" id="KW-1185">Reference proteome</keyword>
<feature type="transmembrane region" description="Helical" evidence="8">
    <location>
        <begin position="270"/>
        <end position="288"/>
    </location>
</feature>
<evidence type="ECO:0000256" key="8">
    <source>
        <dbReference type="SAM" id="Phobius"/>
    </source>
</evidence>
<evidence type="ECO:0000256" key="3">
    <source>
        <dbReference type="ARBA" id="ARBA00022448"/>
    </source>
</evidence>
<keyword evidence="5 8" id="KW-0812">Transmembrane</keyword>
<feature type="domain" description="Citrate transporter-like" evidence="9">
    <location>
        <begin position="24"/>
        <end position="346"/>
    </location>
</feature>
<dbReference type="Proteomes" id="UP001500837">
    <property type="component" value="Unassembled WGS sequence"/>
</dbReference>
<dbReference type="InterPro" id="IPR004680">
    <property type="entry name" value="Cit_transptr-like_dom"/>
</dbReference>
<evidence type="ECO:0000313" key="10">
    <source>
        <dbReference type="EMBL" id="GAA0295435.1"/>
    </source>
</evidence>
<dbReference type="AlphaFoldDB" id="A0AAV3S4G3"/>